<reference evidence="19 20" key="1">
    <citation type="submission" date="2018-07" db="EMBL/GenBank/DDBJ databases">
        <title>Genomic Encyclopedia of Type Strains, Phase IV (KMG-IV): sequencing the most valuable type-strain genomes for metagenomic binning, comparative biology and taxonomic classification.</title>
        <authorList>
            <person name="Goeker M."/>
        </authorList>
    </citation>
    <scope>NUCLEOTIDE SEQUENCE [LARGE SCALE GENOMIC DNA]</scope>
    <source>
        <strain evidence="19 20">DSM 27016</strain>
    </source>
</reference>
<comment type="similarity">
    <text evidence="3 15">Belongs to the peptidase S11 family.</text>
</comment>
<evidence type="ECO:0000256" key="2">
    <source>
        <dbReference type="ARBA" id="ARBA00004752"/>
    </source>
</evidence>
<evidence type="ECO:0000313" key="19">
    <source>
        <dbReference type="EMBL" id="RCX16919.1"/>
    </source>
</evidence>
<sequence length="428" mass="47817">MRKLFSCTIALLIVVLCFSAAYAEPSIEGIDAPSYILMDLKSGRVLYGENENERMYPASTTKIMTAIIALENGKLDQLMTANEKNIDPGRGGMNVGIMADEQLTMEALLHALLMKSANESANIIAENLCPTRQDFVDLMNKKAKELGAYNTHFVNTNGMHDDDHYSTVHDMAKIAFYAMKLEKFREIVAKPKYDMESTNKHDKWDTFYTTNRLISMYSESDYFSSVLGIKTGYTSQAGNNLVSAAENDKGIQLMAVMFGVRNNVNASNVYIQSRRLLEYGFQNFSEAIIANANEVVKTVAVEDAKDDAKLSLISESGLSALMPSDNTLWNLNIKQSFVSDTFKAPIKKGEVLGYIEYENDGAALGRVNIIAANDIEKSFVAELKENVHSFWEGTFKKILLFVAGLIIFFILLRIVLRRISRAVNSRKI</sequence>
<dbReference type="EMBL" id="QPJT01000009">
    <property type="protein sequence ID" value="RCX16919.1"/>
    <property type="molecule type" value="Genomic_DNA"/>
</dbReference>
<feature type="active site" description="Proton acceptor" evidence="13">
    <location>
        <position position="62"/>
    </location>
</feature>
<feature type="active site" evidence="13">
    <location>
        <position position="116"/>
    </location>
</feature>
<dbReference type="SMART" id="SM00936">
    <property type="entry name" value="PBP5_C"/>
    <property type="match status" value="1"/>
</dbReference>
<dbReference type="SUPFAM" id="SSF69189">
    <property type="entry name" value="Penicillin-binding protein associated domain"/>
    <property type="match status" value="1"/>
</dbReference>
<evidence type="ECO:0000256" key="17">
    <source>
        <dbReference type="SAM" id="SignalP"/>
    </source>
</evidence>
<dbReference type="SUPFAM" id="SSF56601">
    <property type="entry name" value="beta-lactamase/transpeptidase-like"/>
    <property type="match status" value="1"/>
</dbReference>
<dbReference type="InterPro" id="IPR015956">
    <property type="entry name" value="Peniciliin-bd_prot_C_sf"/>
</dbReference>
<dbReference type="PANTHER" id="PTHR21581">
    <property type="entry name" value="D-ALANYL-D-ALANINE CARBOXYPEPTIDASE"/>
    <property type="match status" value="1"/>
</dbReference>
<evidence type="ECO:0000256" key="3">
    <source>
        <dbReference type="ARBA" id="ARBA00007164"/>
    </source>
</evidence>
<evidence type="ECO:0000256" key="12">
    <source>
        <dbReference type="ARBA" id="ARBA00034000"/>
    </source>
</evidence>
<dbReference type="UniPathway" id="UPA00219"/>
<evidence type="ECO:0000259" key="18">
    <source>
        <dbReference type="SMART" id="SM00936"/>
    </source>
</evidence>
<keyword evidence="5 19" id="KW-0121">Carboxypeptidase</keyword>
<feature type="transmembrane region" description="Helical" evidence="16">
    <location>
        <begin position="398"/>
        <end position="416"/>
    </location>
</feature>
<name>A0A369B5X5_9FIRM</name>
<feature type="active site" description="Acyl-ester intermediate" evidence="13">
    <location>
        <position position="59"/>
    </location>
</feature>
<dbReference type="Gene3D" id="2.60.410.10">
    <property type="entry name" value="D-Ala-D-Ala carboxypeptidase, C-terminal domain"/>
    <property type="match status" value="1"/>
</dbReference>
<evidence type="ECO:0000256" key="5">
    <source>
        <dbReference type="ARBA" id="ARBA00022645"/>
    </source>
</evidence>
<keyword evidence="10" id="KW-0573">Peptidoglycan synthesis</keyword>
<keyword evidence="16" id="KW-0812">Transmembrane</keyword>
<evidence type="ECO:0000256" key="1">
    <source>
        <dbReference type="ARBA" id="ARBA00003217"/>
    </source>
</evidence>
<feature type="domain" description="Peptidase S11 D-Ala-D-Ala carboxypeptidase A C-terminal" evidence="18">
    <location>
        <begin position="284"/>
        <end position="377"/>
    </location>
</feature>
<keyword evidence="16" id="KW-0472">Membrane</keyword>
<dbReference type="AlphaFoldDB" id="A0A369B5X5"/>
<keyword evidence="7 17" id="KW-0732">Signal</keyword>
<evidence type="ECO:0000256" key="16">
    <source>
        <dbReference type="SAM" id="Phobius"/>
    </source>
</evidence>
<evidence type="ECO:0000256" key="13">
    <source>
        <dbReference type="PIRSR" id="PIRSR618044-1"/>
    </source>
</evidence>
<comment type="function">
    <text evidence="1">Removes C-terminal D-alanyl residues from sugar-peptide cell wall precursors.</text>
</comment>
<comment type="pathway">
    <text evidence="2">Cell wall biogenesis; peptidoglycan biosynthesis.</text>
</comment>
<dbReference type="Proteomes" id="UP000253034">
    <property type="component" value="Unassembled WGS sequence"/>
</dbReference>
<evidence type="ECO:0000256" key="7">
    <source>
        <dbReference type="ARBA" id="ARBA00022729"/>
    </source>
</evidence>
<dbReference type="InterPro" id="IPR001967">
    <property type="entry name" value="Peptidase_S11_N"/>
</dbReference>
<dbReference type="Gene3D" id="3.40.710.10">
    <property type="entry name" value="DD-peptidase/beta-lactamase superfamily"/>
    <property type="match status" value="1"/>
</dbReference>
<gene>
    <name evidence="19" type="ORF">DFR58_109147</name>
</gene>
<comment type="catalytic activity">
    <reaction evidence="12">
        <text>Preferential cleavage: (Ac)2-L-Lys-D-Ala-|-D-Ala. Also transpeptidation of peptidyl-alanyl moieties that are N-acyl substituents of D-alanine.</text>
        <dbReference type="EC" id="3.4.16.4"/>
    </reaction>
</comment>
<proteinExistence type="inferred from homology"/>
<evidence type="ECO:0000256" key="15">
    <source>
        <dbReference type="RuleBase" id="RU004016"/>
    </source>
</evidence>
<keyword evidence="16" id="KW-1133">Transmembrane helix</keyword>
<dbReference type="PANTHER" id="PTHR21581:SF6">
    <property type="entry name" value="TRAFFICKING PROTEIN PARTICLE COMPLEX SUBUNIT 12"/>
    <property type="match status" value="1"/>
</dbReference>
<evidence type="ECO:0000256" key="14">
    <source>
        <dbReference type="PIRSR" id="PIRSR618044-2"/>
    </source>
</evidence>
<dbReference type="InterPro" id="IPR018044">
    <property type="entry name" value="Peptidase_S11"/>
</dbReference>
<dbReference type="Pfam" id="PF00768">
    <property type="entry name" value="Peptidase_S11"/>
    <property type="match status" value="1"/>
</dbReference>
<dbReference type="GO" id="GO:0006508">
    <property type="term" value="P:proteolysis"/>
    <property type="evidence" value="ECO:0007669"/>
    <property type="project" value="UniProtKB-KW"/>
</dbReference>
<feature type="signal peptide" evidence="17">
    <location>
        <begin position="1"/>
        <end position="23"/>
    </location>
</feature>
<evidence type="ECO:0000256" key="8">
    <source>
        <dbReference type="ARBA" id="ARBA00022801"/>
    </source>
</evidence>
<organism evidence="19 20">
    <name type="scientific">Anaerobacterium chartisolvens</name>
    <dbReference type="NCBI Taxonomy" id="1297424"/>
    <lineage>
        <taxon>Bacteria</taxon>
        <taxon>Bacillati</taxon>
        <taxon>Bacillota</taxon>
        <taxon>Clostridia</taxon>
        <taxon>Eubacteriales</taxon>
        <taxon>Oscillospiraceae</taxon>
        <taxon>Anaerobacterium</taxon>
    </lineage>
</organism>
<comment type="caution">
    <text evidence="19">The sequence shown here is derived from an EMBL/GenBank/DDBJ whole genome shotgun (WGS) entry which is preliminary data.</text>
</comment>
<accession>A0A369B5X5</accession>
<dbReference type="RefSeq" id="WP_114297644.1">
    <property type="nucleotide sequence ID" value="NZ_QPJT01000009.1"/>
</dbReference>
<protein>
    <recommendedName>
        <fullName evidence="4">serine-type D-Ala-D-Ala carboxypeptidase</fullName>
        <ecNumber evidence="4">3.4.16.4</ecNumber>
    </recommendedName>
</protein>
<dbReference type="EC" id="3.4.16.4" evidence="4"/>
<keyword evidence="9" id="KW-0133">Cell shape</keyword>
<dbReference type="GO" id="GO:0071555">
    <property type="term" value="P:cell wall organization"/>
    <property type="evidence" value="ECO:0007669"/>
    <property type="project" value="UniProtKB-KW"/>
</dbReference>
<dbReference type="GO" id="GO:0008360">
    <property type="term" value="P:regulation of cell shape"/>
    <property type="evidence" value="ECO:0007669"/>
    <property type="project" value="UniProtKB-KW"/>
</dbReference>
<evidence type="ECO:0000256" key="4">
    <source>
        <dbReference type="ARBA" id="ARBA00012448"/>
    </source>
</evidence>
<keyword evidence="20" id="KW-1185">Reference proteome</keyword>
<dbReference type="InterPro" id="IPR012907">
    <property type="entry name" value="Peptidase_S11_C"/>
</dbReference>
<dbReference type="GO" id="GO:0009252">
    <property type="term" value="P:peptidoglycan biosynthetic process"/>
    <property type="evidence" value="ECO:0007669"/>
    <property type="project" value="UniProtKB-UniPathway"/>
</dbReference>
<dbReference type="InterPro" id="IPR012338">
    <property type="entry name" value="Beta-lactam/transpept-like"/>
</dbReference>
<keyword evidence="11" id="KW-0961">Cell wall biogenesis/degradation</keyword>
<evidence type="ECO:0000256" key="9">
    <source>
        <dbReference type="ARBA" id="ARBA00022960"/>
    </source>
</evidence>
<dbReference type="PRINTS" id="PR00725">
    <property type="entry name" value="DADACBPTASE1"/>
</dbReference>
<dbReference type="OrthoDB" id="9791132at2"/>
<feature type="binding site" evidence="14">
    <location>
        <position position="230"/>
    </location>
    <ligand>
        <name>substrate</name>
    </ligand>
</feature>
<evidence type="ECO:0000256" key="6">
    <source>
        <dbReference type="ARBA" id="ARBA00022670"/>
    </source>
</evidence>
<keyword evidence="8" id="KW-0378">Hydrolase</keyword>
<dbReference type="GO" id="GO:0009002">
    <property type="term" value="F:serine-type D-Ala-D-Ala carboxypeptidase activity"/>
    <property type="evidence" value="ECO:0007669"/>
    <property type="project" value="UniProtKB-EC"/>
</dbReference>
<evidence type="ECO:0000313" key="20">
    <source>
        <dbReference type="Proteomes" id="UP000253034"/>
    </source>
</evidence>
<dbReference type="InterPro" id="IPR037167">
    <property type="entry name" value="Peptidase_S11_C_sf"/>
</dbReference>
<feature type="chain" id="PRO_5016951441" description="serine-type D-Ala-D-Ala carboxypeptidase" evidence="17">
    <location>
        <begin position="24"/>
        <end position="428"/>
    </location>
</feature>
<evidence type="ECO:0000256" key="11">
    <source>
        <dbReference type="ARBA" id="ARBA00023316"/>
    </source>
</evidence>
<evidence type="ECO:0000256" key="10">
    <source>
        <dbReference type="ARBA" id="ARBA00022984"/>
    </source>
</evidence>
<dbReference type="Pfam" id="PF07943">
    <property type="entry name" value="PBP5_C"/>
    <property type="match status" value="1"/>
</dbReference>
<keyword evidence="6" id="KW-0645">Protease</keyword>